<reference evidence="2" key="1">
    <citation type="submission" date="2009-12" db="EMBL/GenBank/DDBJ databases">
        <title>Complete sequence of Treponema azotonutricium strain ZAS-9.</title>
        <authorList>
            <person name="Tetu S.G."/>
            <person name="Matson E."/>
            <person name="Ren Q."/>
            <person name="Seshadri R."/>
            <person name="Elbourne L."/>
            <person name="Hassan K.A."/>
            <person name="Durkin A."/>
            <person name="Radune D."/>
            <person name="Mohamoud Y."/>
            <person name="Shay R."/>
            <person name="Jin S."/>
            <person name="Zhang X."/>
            <person name="Lucey K."/>
            <person name="Ballor N.R."/>
            <person name="Ottesen E."/>
            <person name="Rosenthal R."/>
            <person name="Allen A."/>
            <person name="Leadbetter J.R."/>
            <person name="Paulsen I.T."/>
        </authorList>
    </citation>
    <scope>NUCLEOTIDE SEQUENCE [LARGE SCALE GENOMIC DNA]</scope>
    <source>
        <strain evidence="2">ATCC BAA-888 / DSM 13862 / ZAS-9</strain>
    </source>
</reference>
<dbReference type="Proteomes" id="UP000009222">
    <property type="component" value="Chromosome"/>
</dbReference>
<dbReference type="STRING" id="545695.TREAZ_0823"/>
<dbReference type="OrthoDB" id="362649at2"/>
<evidence type="ECO:0000313" key="1">
    <source>
        <dbReference type="EMBL" id="AEF83478.1"/>
    </source>
</evidence>
<proteinExistence type="predicted"/>
<dbReference type="RefSeq" id="WP_015711150.1">
    <property type="nucleotide sequence ID" value="NC_015577.1"/>
</dbReference>
<accession>F5Y9L1</accession>
<protein>
    <submittedName>
        <fullName evidence="1">Uncharacterized protein</fullName>
    </submittedName>
</protein>
<dbReference type="HOGENOM" id="CLU_089660_0_0_12"/>
<reference evidence="1 2" key="2">
    <citation type="journal article" date="2011" name="ISME J.">
        <title>RNA-seq reveals cooperative metabolic interactions between two termite-gut spirochete species in co-culture.</title>
        <authorList>
            <person name="Rosenthal A.Z."/>
            <person name="Matson E.G."/>
            <person name="Eldar A."/>
            <person name="Leadbetter J.R."/>
        </authorList>
    </citation>
    <scope>NUCLEOTIDE SEQUENCE [LARGE SCALE GENOMIC DNA]</scope>
    <source>
        <strain evidence="2">ATCC BAA-888 / DSM 13862 / ZAS-9</strain>
    </source>
</reference>
<organism evidence="1 2">
    <name type="scientific">Leadbettera azotonutricia (strain ATCC BAA-888 / DSM 13862 / ZAS-9)</name>
    <name type="common">Treponema azotonutricium</name>
    <dbReference type="NCBI Taxonomy" id="545695"/>
    <lineage>
        <taxon>Bacteria</taxon>
        <taxon>Pseudomonadati</taxon>
        <taxon>Spirochaetota</taxon>
        <taxon>Spirochaetia</taxon>
        <taxon>Spirochaetales</taxon>
        <taxon>Breznakiellaceae</taxon>
        <taxon>Leadbettera</taxon>
    </lineage>
</organism>
<sequence>MAKISTEDRHQYFEKIKPYKTAIAAYLKREETVLLVLKKGTDGAAFKRLALVEEMINLASNYILLSGVSQSMLKLRNEEALNDSRKSLYKAVIYLEEVVSNLVDAPYSEYEEKLAAISTVEARKRYLLVRKLGLAIQLLEDAYGDNTKWKWVFVELEGRFAATVKNILDLKKAAVNTDPRSPAYEPTMYHLRLAKKLLMQAADRYREKYELSTNRIDDFKMGIHFLNALRRLHMILGDKDDADTVKKKIDIWASKLEIDIKKQEEAAKSL</sequence>
<dbReference type="InParanoid" id="F5Y9L1"/>
<dbReference type="AlphaFoldDB" id="F5Y9L1"/>
<keyword evidence="2" id="KW-1185">Reference proteome</keyword>
<gene>
    <name evidence="1" type="ordered locus">TREAZ_0823</name>
</gene>
<evidence type="ECO:0000313" key="2">
    <source>
        <dbReference type="Proteomes" id="UP000009222"/>
    </source>
</evidence>
<name>F5Y9L1_LEAAZ</name>
<dbReference type="EMBL" id="CP001841">
    <property type="protein sequence ID" value="AEF83478.1"/>
    <property type="molecule type" value="Genomic_DNA"/>
</dbReference>
<dbReference type="eggNOG" id="ENOG5032X70">
    <property type="taxonomic scope" value="Bacteria"/>
</dbReference>
<dbReference type="KEGG" id="taz:TREAZ_0823"/>